<dbReference type="GeneID" id="63856769"/>
<reference evidence="5 6" key="1">
    <citation type="submission" date="2018-02" db="EMBL/GenBank/DDBJ databases">
        <title>The genomes of Aspergillus section Nigri reveals drivers in fungal speciation.</title>
        <authorList>
            <consortium name="DOE Joint Genome Institute"/>
            <person name="Vesth T.C."/>
            <person name="Nybo J."/>
            <person name="Theobald S."/>
            <person name="Brandl J."/>
            <person name="Frisvad J.C."/>
            <person name="Nielsen K.F."/>
            <person name="Lyhne E.K."/>
            <person name="Kogle M.E."/>
            <person name="Kuo A."/>
            <person name="Riley R."/>
            <person name="Clum A."/>
            <person name="Nolan M."/>
            <person name="Lipzen A."/>
            <person name="Salamov A."/>
            <person name="Henrissat B."/>
            <person name="Wiebenga A."/>
            <person name="De vries R.P."/>
            <person name="Grigoriev I.V."/>
            <person name="Mortensen U.H."/>
            <person name="Andersen M.R."/>
            <person name="Baker S.E."/>
        </authorList>
    </citation>
    <scope>NUCLEOTIDE SEQUENCE [LARGE SCALE GENOMIC DNA]</scope>
    <source>
        <strain evidence="5 6">CBS 313.89</strain>
    </source>
</reference>
<dbReference type="Proteomes" id="UP000249789">
    <property type="component" value="Unassembled WGS sequence"/>
</dbReference>
<keyword evidence="4" id="KW-1133">Transmembrane helix</keyword>
<gene>
    <name evidence="5" type="ORF">BO72DRAFT_176678</name>
</gene>
<evidence type="ECO:0000256" key="4">
    <source>
        <dbReference type="SAM" id="Phobius"/>
    </source>
</evidence>
<organism evidence="5 6">
    <name type="scientific">Aspergillus fijiensis CBS 313.89</name>
    <dbReference type="NCBI Taxonomy" id="1448319"/>
    <lineage>
        <taxon>Eukaryota</taxon>
        <taxon>Fungi</taxon>
        <taxon>Dikarya</taxon>
        <taxon>Ascomycota</taxon>
        <taxon>Pezizomycotina</taxon>
        <taxon>Eurotiomycetes</taxon>
        <taxon>Eurotiomycetidae</taxon>
        <taxon>Eurotiales</taxon>
        <taxon>Aspergillaceae</taxon>
        <taxon>Aspergillus</taxon>
    </lineage>
</organism>
<evidence type="ECO:0000313" key="6">
    <source>
        <dbReference type="Proteomes" id="UP000249789"/>
    </source>
</evidence>
<dbReference type="Pfam" id="PF11807">
    <property type="entry name" value="UstYa"/>
    <property type="match status" value="1"/>
</dbReference>
<dbReference type="VEuPathDB" id="FungiDB:BO72DRAFT_176678"/>
<evidence type="ECO:0008006" key="7">
    <source>
        <dbReference type="Google" id="ProtNLM"/>
    </source>
</evidence>
<dbReference type="AlphaFoldDB" id="A0A8G1RY37"/>
<dbReference type="EMBL" id="KZ824624">
    <property type="protein sequence ID" value="RAK81695.1"/>
    <property type="molecule type" value="Genomic_DNA"/>
</dbReference>
<feature type="region of interest" description="Disordered" evidence="3">
    <location>
        <begin position="1"/>
        <end position="22"/>
    </location>
</feature>
<dbReference type="PANTHER" id="PTHR33365:SF4">
    <property type="entry name" value="CYCLOCHLOROTINE BIOSYNTHESIS PROTEIN O"/>
    <property type="match status" value="1"/>
</dbReference>
<sequence length="255" mass="29220">MPVSYCKLEDEEGDSADSRLSPSDTLLVEERSQQPPVLRAYLISLLPWAFHSLAFLIYTTFFLLTVPECAKTFPTELVSAEPWIHYENVVFQASGLHSKNIRVNEYEGPPSEEIDSNWNALWDVGIYAVPAEETKRLGIQSAVDPRDPGKHLVTIALFHQLHCMNRLRQVVWGESNPASEAPGVAMKHTDHCIDYIRQALMCHADLTPIPIYWTEFDAFGSPTRYDTDWEVRHTCRNFNRLYDWALEGNKTGWHI</sequence>
<feature type="transmembrane region" description="Helical" evidence="4">
    <location>
        <begin position="40"/>
        <end position="64"/>
    </location>
</feature>
<dbReference type="InterPro" id="IPR021765">
    <property type="entry name" value="UstYa-like"/>
</dbReference>
<dbReference type="PANTHER" id="PTHR33365">
    <property type="entry name" value="YALI0B05434P"/>
    <property type="match status" value="1"/>
</dbReference>
<comment type="similarity">
    <text evidence="2">Belongs to the ustYa family.</text>
</comment>
<evidence type="ECO:0000256" key="3">
    <source>
        <dbReference type="SAM" id="MobiDB-lite"/>
    </source>
</evidence>
<keyword evidence="4" id="KW-0812">Transmembrane</keyword>
<dbReference type="RefSeq" id="XP_040805705.1">
    <property type="nucleotide sequence ID" value="XM_040939436.1"/>
</dbReference>
<evidence type="ECO:0000256" key="1">
    <source>
        <dbReference type="ARBA" id="ARBA00004685"/>
    </source>
</evidence>
<protein>
    <recommendedName>
        <fullName evidence="7">Tat pathway signal sequence</fullName>
    </recommendedName>
</protein>
<name>A0A8G1RY37_9EURO</name>
<accession>A0A8G1RY37</accession>
<keyword evidence="6" id="KW-1185">Reference proteome</keyword>
<dbReference type="GO" id="GO:0043386">
    <property type="term" value="P:mycotoxin biosynthetic process"/>
    <property type="evidence" value="ECO:0007669"/>
    <property type="project" value="InterPro"/>
</dbReference>
<comment type="pathway">
    <text evidence="1">Mycotoxin biosynthesis.</text>
</comment>
<proteinExistence type="inferred from homology"/>
<evidence type="ECO:0000256" key="2">
    <source>
        <dbReference type="ARBA" id="ARBA00035112"/>
    </source>
</evidence>
<keyword evidence="4" id="KW-0472">Membrane</keyword>
<evidence type="ECO:0000313" key="5">
    <source>
        <dbReference type="EMBL" id="RAK81695.1"/>
    </source>
</evidence>
<dbReference type="OrthoDB" id="3687641at2759"/>